<dbReference type="InterPro" id="IPR035965">
    <property type="entry name" value="PAS-like_dom_sf"/>
</dbReference>
<feature type="domain" description="Response regulatory" evidence="15">
    <location>
        <begin position="530"/>
        <end position="646"/>
    </location>
</feature>
<evidence type="ECO:0000256" key="13">
    <source>
        <dbReference type="SAM" id="Coils"/>
    </source>
</evidence>
<dbReference type="InterPro" id="IPR000700">
    <property type="entry name" value="PAS-assoc_C"/>
</dbReference>
<dbReference type="Gene3D" id="3.30.565.10">
    <property type="entry name" value="Histidine kinase-like ATPase, C-terminal domain"/>
    <property type="match status" value="1"/>
</dbReference>
<evidence type="ECO:0000259" key="14">
    <source>
        <dbReference type="PROSITE" id="PS50109"/>
    </source>
</evidence>
<keyword evidence="7" id="KW-0547">Nucleotide-binding</keyword>
<organism evidence="18">
    <name type="scientific">Cyanothece sp. (strain PCC 7425 / ATCC 29141)</name>
    <dbReference type="NCBI Taxonomy" id="395961"/>
    <lineage>
        <taxon>Bacteria</taxon>
        <taxon>Bacillati</taxon>
        <taxon>Cyanobacteriota</taxon>
        <taxon>Cyanophyceae</taxon>
        <taxon>Gomontiellales</taxon>
        <taxon>Cyanothecaceae</taxon>
        <taxon>Cyanothece</taxon>
    </lineage>
</organism>
<keyword evidence="9" id="KW-0067">ATP-binding</keyword>
<dbReference type="InterPro" id="IPR000014">
    <property type="entry name" value="PAS"/>
</dbReference>
<feature type="domain" description="PAC" evidence="17">
    <location>
        <begin position="225"/>
        <end position="276"/>
    </location>
</feature>
<evidence type="ECO:0000256" key="10">
    <source>
        <dbReference type="ARBA" id="ARBA00023012"/>
    </source>
</evidence>
<evidence type="ECO:0000259" key="16">
    <source>
        <dbReference type="PROSITE" id="PS50112"/>
    </source>
</evidence>
<dbReference type="PROSITE" id="PS50110">
    <property type="entry name" value="RESPONSE_REGULATORY"/>
    <property type="match status" value="2"/>
</dbReference>
<evidence type="ECO:0000256" key="3">
    <source>
        <dbReference type="ARBA" id="ARBA00012438"/>
    </source>
</evidence>
<dbReference type="InterPro" id="IPR003594">
    <property type="entry name" value="HATPase_dom"/>
</dbReference>
<dbReference type="SMART" id="SM00387">
    <property type="entry name" value="HATPase_c"/>
    <property type="match status" value="1"/>
</dbReference>
<dbReference type="GO" id="GO:0000155">
    <property type="term" value="F:phosphorelay sensor kinase activity"/>
    <property type="evidence" value="ECO:0007669"/>
    <property type="project" value="InterPro"/>
</dbReference>
<dbReference type="CDD" id="cd00130">
    <property type="entry name" value="PAS"/>
    <property type="match status" value="1"/>
</dbReference>
<keyword evidence="8 18" id="KW-0418">Kinase</keyword>
<comment type="catalytic activity">
    <reaction evidence="1">
        <text>ATP + protein L-histidine = ADP + protein N-phospho-L-histidine.</text>
        <dbReference type="EC" id="2.7.13.3"/>
    </reaction>
</comment>
<dbReference type="Gene3D" id="1.10.287.130">
    <property type="match status" value="1"/>
</dbReference>
<dbReference type="CDD" id="cd00082">
    <property type="entry name" value="HisKA"/>
    <property type="match status" value="1"/>
</dbReference>
<name>B8HLZ3_CYAP4</name>
<evidence type="ECO:0000256" key="5">
    <source>
        <dbReference type="ARBA" id="ARBA00022553"/>
    </source>
</evidence>
<dbReference type="EMBL" id="CP001344">
    <property type="protein sequence ID" value="ACL45353.1"/>
    <property type="molecule type" value="Genomic_DNA"/>
</dbReference>
<feature type="domain" description="Histidine kinase" evidence="14">
    <location>
        <begin position="290"/>
        <end position="508"/>
    </location>
</feature>
<dbReference type="Gene3D" id="3.30.450.20">
    <property type="entry name" value="PAS domain"/>
    <property type="match status" value="1"/>
</dbReference>
<dbReference type="FunFam" id="3.30.565.10:FF:000023">
    <property type="entry name" value="PAS domain-containing sensor histidine kinase"/>
    <property type="match status" value="1"/>
</dbReference>
<dbReference type="HOGENOM" id="CLU_000445_114_15_3"/>
<dbReference type="EC" id="2.7.13.3" evidence="3"/>
<evidence type="ECO:0000256" key="7">
    <source>
        <dbReference type="ARBA" id="ARBA00022741"/>
    </source>
</evidence>
<dbReference type="SUPFAM" id="SSF52172">
    <property type="entry name" value="CheY-like"/>
    <property type="match status" value="2"/>
</dbReference>
<dbReference type="InterPro" id="IPR001789">
    <property type="entry name" value="Sig_transdc_resp-reg_receiver"/>
</dbReference>
<dbReference type="InterPro" id="IPR011006">
    <property type="entry name" value="CheY-like_superfamily"/>
</dbReference>
<dbReference type="SUPFAM" id="SSF55785">
    <property type="entry name" value="PYP-like sensor domain (PAS domain)"/>
    <property type="match status" value="1"/>
</dbReference>
<dbReference type="GO" id="GO:0005886">
    <property type="term" value="C:plasma membrane"/>
    <property type="evidence" value="ECO:0007669"/>
    <property type="project" value="UniProtKB-SubCell"/>
</dbReference>
<feature type="domain" description="PAS" evidence="16">
    <location>
        <begin position="151"/>
        <end position="222"/>
    </location>
</feature>
<proteinExistence type="predicted"/>
<dbReference type="Pfam" id="PF08448">
    <property type="entry name" value="PAS_4"/>
    <property type="match status" value="1"/>
</dbReference>
<dbReference type="InterPro" id="IPR036890">
    <property type="entry name" value="HATPase_C_sf"/>
</dbReference>
<accession>B8HLZ3</accession>
<dbReference type="PROSITE" id="PS50109">
    <property type="entry name" value="HIS_KIN"/>
    <property type="match status" value="1"/>
</dbReference>
<dbReference type="SUPFAM" id="SSF47384">
    <property type="entry name" value="Homodimeric domain of signal transducing histidine kinase"/>
    <property type="match status" value="1"/>
</dbReference>
<sequence length="653" mass="72163">MARDDIFALLIEDNPADIFLLTELLQDCGAKSWQIAHCQRLKLALEQLRHQTFDVILLDLSLPDSQGLDTVVQLHAAVPHTPIVVLTGLQDQTLARQAVAQGAQDYLVKGQLSAELLLKTVEYAIERAQILRKLQEKTQELVTTNAILQQREREFRTLVEHTPDIIARYDPQLRCLYTNPASIRQLGVPIGDYGGKPLAELGYPPAMTQFLENALKNVFTTGQIRVDELRMKYREDWKTHQVYVVPEFRDDGSIESVLTIARDITQLRRTEAAFAEAETTNRMKDEFLATLSHELRTPLNAILGWAKLLQTRSFTVEQTRTALETIERNAQQQTQLVADLLDVSQMMRGQLTLSMAPVLLSDPLAAAIETVRLAAVAKNIELETEIDPEVGYVRGDAARLQQLVWNLLTNAVKFTPKGGKISVQLERINQEAQITVSDTGKGIRPEFLPFVFDRFRQEDSSTTREYGGLGLGLALVRQLAEAHGGTVTAGSSGKGQGATFRVRLPLLPEPHPGANTLATHPSAPTLQGIKILVVEDEPDARNLMVWILAEVGVSLVTVNAADAALEALSRDRFDLLISDIALPDMDGYRLLQQVREFASAQVLPAIALTAYAGDLDRQTALASGYQQHLAKPIEPAVLIAAIAELLDKQSSLL</sequence>
<feature type="domain" description="Response regulatory" evidence="15">
    <location>
        <begin position="7"/>
        <end position="124"/>
    </location>
</feature>
<dbReference type="Gene3D" id="3.40.50.2300">
    <property type="match status" value="2"/>
</dbReference>
<dbReference type="SMART" id="SM00448">
    <property type="entry name" value="REC"/>
    <property type="match status" value="2"/>
</dbReference>
<dbReference type="PANTHER" id="PTHR43547:SF2">
    <property type="entry name" value="HYBRID SIGNAL TRANSDUCTION HISTIDINE KINASE C"/>
    <property type="match status" value="1"/>
</dbReference>
<dbReference type="NCBIfam" id="TIGR00229">
    <property type="entry name" value="sensory_box"/>
    <property type="match status" value="1"/>
</dbReference>
<dbReference type="PANTHER" id="PTHR43547">
    <property type="entry name" value="TWO-COMPONENT HISTIDINE KINASE"/>
    <property type="match status" value="1"/>
</dbReference>
<dbReference type="InterPro" id="IPR003661">
    <property type="entry name" value="HisK_dim/P_dom"/>
</dbReference>
<dbReference type="GO" id="GO:0005524">
    <property type="term" value="F:ATP binding"/>
    <property type="evidence" value="ECO:0007669"/>
    <property type="project" value="UniProtKB-KW"/>
</dbReference>
<gene>
    <name evidence="18" type="ordered locus">Cyan7425_3018</name>
</gene>
<evidence type="ECO:0000259" key="17">
    <source>
        <dbReference type="PROSITE" id="PS50113"/>
    </source>
</evidence>
<dbReference type="InterPro" id="IPR036097">
    <property type="entry name" value="HisK_dim/P_sf"/>
</dbReference>
<reference evidence="18" key="1">
    <citation type="submission" date="2009-01" db="EMBL/GenBank/DDBJ databases">
        <title>Complete sequence of chromosome Cyanothece sp. PCC 7425.</title>
        <authorList>
            <consortium name="US DOE Joint Genome Institute"/>
            <person name="Lucas S."/>
            <person name="Copeland A."/>
            <person name="Lapidus A."/>
            <person name="Glavina del Rio T."/>
            <person name="Dalin E."/>
            <person name="Tice H."/>
            <person name="Bruce D."/>
            <person name="Goodwin L."/>
            <person name="Pitluck S."/>
            <person name="Sims D."/>
            <person name="Meineke L."/>
            <person name="Brettin T."/>
            <person name="Detter J.C."/>
            <person name="Han C."/>
            <person name="Larimer F."/>
            <person name="Land M."/>
            <person name="Hauser L."/>
            <person name="Kyrpides N."/>
            <person name="Ovchinnikova G."/>
            <person name="Liberton M."/>
            <person name="Stoeckel J."/>
            <person name="Banerjee A."/>
            <person name="Singh A."/>
            <person name="Page L."/>
            <person name="Sato H."/>
            <person name="Zhao L."/>
            <person name="Sherman L."/>
            <person name="Pakrasi H."/>
            <person name="Richardson P."/>
        </authorList>
    </citation>
    <scope>NUCLEOTIDE SEQUENCE</scope>
    <source>
        <strain evidence="18">PCC 7425</strain>
    </source>
</reference>
<dbReference type="CDD" id="cd17580">
    <property type="entry name" value="REC_2_DhkD-like"/>
    <property type="match status" value="1"/>
</dbReference>
<evidence type="ECO:0000256" key="11">
    <source>
        <dbReference type="ARBA" id="ARBA00023136"/>
    </source>
</evidence>
<evidence type="ECO:0000256" key="2">
    <source>
        <dbReference type="ARBA" id="ARBA00004236"/>
    </source>
</evidence>
<evidence type="ECO:0000256" key="1">
    <source>
        <dbReference type="ARBA" id="ARBA00000085"/>
    </source>
</evidence>
<dbReference type="PROSITE" id="PS50112">
    <property type="entry name" value="PAS"/>
    <property type="match status" value="1"/>
</dbReference>
<dbReference type="InterPro" id="IPR013656">
    <property type="entry name" value="PAS_4"/>
</dbReference>
<dbReference type="PROSITE" id="PS50113">
    <property type="entry name" value="PAC"/>
    <property type="match status" value="1"/>
</dbReference>
<dbReference type="SUPFAM" id="SSF55874">
    <property type="entry name" value="ATPase domain of HSP90 chaperone/DNA topoisomerase II/histidine kinase"/>
    <property type="match status" value="1"/>
</dbReference>
<evidence type="ECO:0000313" key="18">
    <source>
        <dbReference type="EMBL" id="ACL45353.1"/>
    </source>
</evidence>
<dbReference type="InterPro" id="IPR005467">
    <property type="entry name" value="His_kinase_dom"/>
</dbReference>
<dbReference type="Pfam" id="PF02518">
    <property type="entry name" value="HATPase_c"/>
    <property type="match status" value="1"/>
</dbReference>
<dbReference type="SMART" id="SM00388">
    <property type="entry name" value="HisKA"/>
    <property type="match status" value="1"/>
</dbReference>
<feature type="modified residue" description="4-aspartylphosphate" evidence="12">
    <location>
        <position position="59"/>
    </location>
</feature>
<keyword evidence="10" id="KW-0902">Two-component regulatory system</keyword>
<evidence type="ECO:0000256" key="12">
    <source>
        <dbReference type="PROSITE-ProRule" id="PRU00169"/>
    </source>
</evidence>
<evidence type="ECO:0000256" key="9">
    <source>
        <dbReference type="ARBA" id="ARBA00022840"/>
    </source>
</evidence>
<dbReference type="OrthoDB" id="219325at2"/>
<dbReference type="InterPro" id="IPR004358">
    <property type="entry name" value="Sig_transdc_His_kin-like_C"/>
</dbReference>
<dbReference type="STRING" id="395961.Cyan7425_3018"/>
<dbReference type="AlphaFoldDB" id="B8HLZ3"/>
<dbReference type="Pfam" id="PF00072">
    <property type="entry name" value="Response_reg"/>
    <property type="match status" value="2"/>
</dbReference>
<keyword evidence="11" id="KW-0472">Membrane</keyword>
<feature type="coiled-coil region" evidence="13">
    <location>
        <begin position="316"/>
        <end position="343"/>
    </location>
</feature>
<dbReference type="SMART" id="SM00091">
    <property type="entry name" value="PAS"/>
    <property type="match status" value="1"/>
</dbReference>
<dbReference type="CDD" id="cd00156">
    <property type="entry name" value="REC"/>
    <property type="match status" value="1"/>
</dbReference>
<dbReference type="Pfam" id="PF00512">
    <property type="entry name" value="HisKA"/>
    <property type="match status" value="1"/>
</dbReference>
<feature type="modified residue" description="4-aspartylphosphate" evidence="12">
    <location>
        <position position="579"/>
    </location>
</feature>
<dbReference type="KEGG" id="cyn:Cyan7425_3018"/>
<keyword evidence="6 18" id="KW-0808">Transferase</keyword>
<evidence type="ECO:0000259" key="15">
    <source>
        <dbReference type="PROSITE" id="PS50110"/>
    </source>
</evidence>
<dbReference type="PRINTS" id="PR00344">
    <property type="entry name" value="BCTRLSENSOR"/>
</dbReference>
<evidence type="ECO:0000256" key="6">
    <source>
        <dbReference type="ARBA" id="ARBA00022679"/>
    </source>
</evidence>
<comment type="subcellular location">
    <subcellularLocation>
        <location evidence="2">Cell membrane</location>
    </subcellularLocation>
</comment>
<keyword evidence="5 12" id="KW-0597">Phosphoprotein</keyword>
<evidence type="ECO:0000256" key="8">
    <source>
        <dbReference type="ARBA" id="ARBA00022777"/>
    </source>
</evidence>
<dbReference type="eggNOG" id="COG5002">
    <property type="taxonomic scope" value="Bacteria"/>
</dbReference>
<keyword evidence="13" id="KW-0175">Coiled coil</keyword>
<evidence type="ECO:0000256" key="4">
    <source>
        <dbReference type="ARBA" id="ARBA00022475"/>
    </source>
</evidence>
<keyword evidence="4" id="KW-1003">Cell membrane</keyword>
<protein>
    <recommendedName>
        <fullName evidence="3">histidine kinase</fullName>
        <ecNumber evidence="3">2.7.13.3</ecNumber>
    </recommendedName>
</protein>